<protein>
    <submittedName>
        <fullName evidence="2">Uncharacterized protein</fullName>
    </submittedName>
</protein>
<dbReference type="AlphaFoldDB" id="I0WUG4"/>
<feature type="region of interest" description="Disordered" evidence="1">
    <location>
        <begin position="1"/>
        <end position="23"/>
    </location>
</feature>
<name>I0WUG4_RHOOP</name>
<accession>I0WUG4</accession>
<evidence type="ECO:0000313" key="3">
    <source>
        <dbReference type="Proteomes" id="UP000006447"/>
    </source>
</evidence>
<proteinExistence type="predicted"/>
<dbReference type="Proteomes" id="UP000006447">
    <property type="component" value="Unassembled WGS sequence"/>
</dbReference>
<evidence type="ECO:0000256" key="1">
    <source>
        <dbReference type="SAM" id="MobiDB-lite"/>
    </source>
</evidence>
<dbReference type="EMBL" id="AJJH01000043">
    <property type="protein sequence ID" value="EID80030.1"/>
    <property type="molecule type" value="Genomic_DNA"/>
</dbReference>
<dbReference type="RefSeq" id="WP_007297079.1">
    <property type="nucleotide sequence ID" value="NZ_AJJH01000043.1"/>
</dbReference>
<dbReference type="PATRIC" id="fig|1165867.3.peg.2072"/>
<comment type="caution">
    <text evidence="2">The sequence shown here is derived from an EMBL/GenBank/DDBJ whole genome shotgun (WGS) entry which is preliminary data.</text>
</comment>
<feature type="region of interest" description="Disordered" evidence="1">
    <location>
        <begin position="53"/>
        <end position="72"/>
    </location>
</feature>
<reference evidence="2 3" key="1">
    <citation type="journal article" date="2012" name="J. Bacteriol.">
        <title>Draft genome sequence of the nitrophenol-degrading actinomycete Rhodococcus imtechensis RKJ300.</title>
        <authorList>
            <person name="Vikram S."/>
            <person name="Kumar S."/>
            <person name="Subramanian S."/>
            <person name="Raghava G.P."/>
        </authorList>
    </citation>
    <scope>NUCLEOTIDE SEQUENCE [LARGE SCALE GENOMIC DNA]</scope>
    <source>
        <strain evidence="2 3">RKJ300</strain>
    </source>
</reference>
<sequence length="72" mass="7993">MQTIATPSLPGITAPNRRADPVGRPVQLTSVGIDEVLQPGAVWATTVDSHLERRRHDPALRRRERQLPIHIA</sequence>
<organism evidence="2 3">
    <name type="scientific">Rhodococcus opacus RKJ300 = JCM 13270</name>
    <dbReference type="NCBI Taxonomy" id="1165867"/>
    <lineage>
        <taxon>Bacteria</taxon>
        <taxon>Bacillati</taxon>
        <taxon>Actinomycetota</taxon>
        <taxon>Actinomycetes</taxon>
        <taxon>Mycobacteriales</taxon>
        <taxon>Nocardiaceae</taxon>
        <taxon>Rhodococcus</taxon>
    </lineage>
</organism>
<evidence type="ECO:0000313" key="2">
    <source>
        <dbReference type="EMBL" id="EID80030.1"/>
    </source>
</evidence>
<gene>
    <name evidence="2" type="ORF">W59_10209</name>
</gene>